<dbReference type="Gene3D" id="3.30.730.10">
    <property type="entry name" value="AP2/ERF domain"/>
    <property type="match status" value="1"/>
</dbReference>
<feature type="domain" description="AP2/ERF" evidence="8">
    <location>
        <begin position="34"/>
        <end position="91"/>
    </location>
</feature>
<dbReference type="GO" id="GO:0003700">
    <property type="term" value="F:DNA-binding transcription factor activity"/>
    <property type="evidence" value="ECO:0007669"/>
    <property type="project" value="InterPro"/>
</dbReference>
<evidence type="ECO:0000256" key="3">
    <source>
        <dbReference type="ARBA" id="ARBA00023125"/>
    </source>
</evidence>
<gene>
    <name evidence="9" type="ORF">Alg14687</name>
</gene>
<name>A0A8G0YLA1_9POAL</name>
<evidence type="ECO:0000256" key="5">
    <source>
        <dbReference type="ARBA" id="ARBA00023242"/>
    </source>
</evidence>
<dbReference type="SMART" id="SM00380">
    <property type="entry name" value="AP2"/>
    <property type="match status" value="1"/>
</dbReference>
<dbReference type="GO" id="GO:0005634">
    <property type="term" value="C:nucleus"/>
    <property type="evidence" value="ECO:0007669"/>
    <property type="project" value="UniProtKB-SubCell"/>
</dbReference>
<feature type="region of interest" description="Disordered" evidence="7">
    <location>
        <begin position="138"/>
        <end position="162"/>
    </location>
</feature>
<dbReference type="AlphaFoldDB" id="A0A8G0YLA1"/>
<dbReference type="Pfam" id="PF00847">
    <property type="entry name" value="AP2"/>
    <property type="match status" value="1"/>
</dbReference>
<sequence length="383" mass="41488">MALKRKASPIMTDDLCFDDQRSAPLVAVQRARKRFVGVRQRPSGRWVAEIKDTIQKIRVWLGTFDTAEEAARAYDEAACLLRGANTRTNFWPRPPSAAAAAAAAVVQHDPPPPPSALPSKVTNLLLLRLKRARLTVSSTTQQSSPVQVQQQQQQLGQEEHGGREDYCSFQVDDFLSYDSTGDESGVVKHDEGSNCSQETDDGGEEEEEEAPLDFGFMDTMNPSPTGEIEGAAFYSPFEMVAAELGGVEAEPPGVYGGDGTVEPSAAIHEVMKYERKFSASLYALNGVSECLRMRLSSADDRTGAAGRHELAFSGLREACRKKQQEQQDEGGNVGREESSTTSNSSLPEGASSWPKAASTSPPETNAVDSDVLLWSSLDLPPIC</sequence>
<proteinExistence type="evidence at transcript level"/>
<dbReference type="PRINTS" id="PR00367">
    <property type="entry name" value="ETHRSPELEMNT"/>
</dbReference>
<evidence type="ECO:0000259" key="8">
    <source>
        <dbReference type="PROSITE" id="PS51032"/>
    </source>
</evidence>
<evidence type="ECO:0000256" key="4">
    <source>
        <dbReference type="ARBA" id="ARBA00023163"/>
    </source>
</evidence>
<keyword evidence="3" id="KW-0238">DNA-binding</keyword>
<dbReference type="CDD" id="cd00018">
    <property type="entry name" value="AP2"/>
    <property type="match status" value="1"/>
</dbReference>
<feature type="compositionally biased region" description="Acidic residues" evidence="7">
    <location>
        <begin position="198"/>
        <end position="208"/>
    </location>
</feature>
<reference evidence="9" key="1">
    <citation type="journal article" date="2020" name="Zist Fanavarii Giyahani Zirai">
        <title>Identification of the ERF gene family in Aeluropus littoralis halophyte plant and analysis of their expression pattern in response to salt stress.</title>
        <authorList>
            <person name="Hashemipetroudi S."/>
            <person name="Mohammadi S."/>
        </authorList>
    </citation>
    <scope>NUCLEOTIDE SEQUENCE</scope>
</reference>
<evidence type="ECO:0000256" key="2">
    <source>
        <dbReference type="ARBA" id="ARBA00023015"/>
    </source>
</evidence>
<dbReference type="PROSITE" id="PS51032">
    <property type="entry name" value="AP2_ERF"/>
    <property type="match status" value="1"/>
</dbReference>
<evidence type="ECO:0000313" key="9">
    <source>
        <dbReference type="EMBL" id="QYY53042.1"/>
    </source>
</evidence>
<evidence type="ECO:0000256" key="1">
    <source>
        <dbReference type="ARBA" id="ARBA00004123"/>
    </source>
</evidence>
<feature type="region of interest" description="Disordered" evidence="7">
    <location>
        <begin position="180"/>
        <end position="208"/>
    </location>
</feature>
<comment type="subcellular location">
    <subcellularLocation>
        <location evidence="1">Nucleus</location>
    </subcellularLocation>
</comment>
<dbReference type="InterPro" id="IPR001471">
    <property type="entry name" value="AP2/ERF_dom"/>
</dbReference>
<dbReference type="InterPro" id="IPR016177">
    <property type="entry name" value="DNA-bd_dom_sf"/>
</dbReference>
<dbReference type="GO" id="GO:0003677">
    <property type="term" value="F:DNA binding"/>
    <property type="evidence" value="ECO:0007669"/>
    <property type="project" value="UniProtKB-KW"/>
</dbReference>
<dbReference type="InterPro" id="IPR050913">
    <property type="entry name" value="AP2/ERF_ERF"/>
</dbReference>
<dbReference type="SUPFAM" id="SSF54171">
    <property type="entry name" value="DNA-binding domain"/>
    <property type="match status" value="1"/>
</dbReference>
<dbReference type="InterPro" id="IPR036955">
    <property type="entry name" value="AP2/ERF_dom_sf"/>
</dbReference>
<keyword evidence="2" id="KW-0805">Transcription regulation</keyword>
<dbReference type="PANTHER" id="PTHR31194">
    <property type="entry name" value="SHN SHINE , DNA BINDING / TRANSCRIPTION FACTOR"/>
    <property type="match status" value="1"/>
</dbReference>
<feature type="compositionally biased region" description="Low complexity" evidence="7">
    <location>
        <begin position="138"/>
        <end position="154"/>
    </location>
</feature>
<keyword evidence="4" id="KW-0804">Transcription</keyword>
<dbReference type="EMBL" id="MT606007">
    <property type="protein sequence ID" value="QYY53042.1"/>
    <property type="molecule type" value="mRNA"/>
</dbReference>
<dbReference type="PANTHER" id="PTHR31194:SF201">
    <property type="entry name" value="AP2_ERF DOMAIN-CONTAINING PROTEIN"/>
    <property type="match status" value="1"/>
</dbReference>
<protein>
    <submittedName>
        <fullName evidence="9">ERF6.8</fullName>
    </submittedName>
</protein>
<dbReference type="FunFam" id="3.30.730.10:FF:000005">
    <property type="entry name" value="ethylene-responsive transcription factor RAP2-11"/>
    <property type="match status" value="1"/>
</dbReference>
<evidence type="ECO:0000256" key="7">
    <source>
        <dbReference type="SAM" id="MobiDB-lite"/>
    </source>
</evidence>
<evidence type="ECO:0000256" key="6">
    <source>
        <dbReference type="ARBA" id="ARBA00024343"/>
    </source>
</evidence>
<comment type="similarity">
    <text evidence="6">Belongs to the AP2/ERF transcription factor family. ERF subfamily.</text>
</comment>
<keyword evidence="5" id="KW-0539">Nucleus</keyword>
<organism evidence="9">
    <name type="scientific">Aeluropus littoralis</name>
    <dbReference type="NCBI Taxonomy" id="110874"/>
    <lineage>
        <taxon>Eukaryota</taxon>
        <taxon>Viridiplantae</taxon>
        <taxon>Streptophyta</taxon>
        <taxon>Embryophyta</taxon>
        <taxon>Tracheophyta</taxon>
        <taxon>Spermatophyta</taxon>
        <taxon>Magnoliopsida</taxon>
        <taxon>Liliopsida</taxon>
        <taxon>Poales</taxon>
        <taxon>Poaceae</taxon>
        <taxon>PACMAD clade</taxon>
        <taxon>Chloridoideae</taxon>
        <taxon>Cynodonteae</taxon>
        <taxon>Aeluropodinae</taxon>
        <taxon>Aeluropus</taxon>
    </lineage>
</organism>
<accession>A0A8G0YLA1</accession>
<feature type="region of interest" description="Disordered" evidence="7">
    <location>
        <begin position="316"/>
        <end position="366"/>
    </location>
</feature>